<organism evidence="3 4">
    <name type="scientific">Fibroporia radiculosa</name>
    <dbReference type="NCBI Taxonomy" id="599839"/>
    <lineage>
        <taxon>Eukaryota</taxon>
        <taxon>Fungi</taxon>
        <taxon>Dikarya</taxon>
        <taxon>Basidiomycota</taxon>
        <taxon>Agaricomycotina</taxon>
        <taxon>Agaricomycetes</taxon>
        <taxon>Polyporales</taxon>
        <taxon>Fibroporiaceae</taxon>
        <taxon>Fibroporia</taxon>
    </lineage>
</organism>
<keyword evidence="2" id="KW-0472">Membrane</keyword>
<feature type="region of interest" description="Disordered" evidence="1">
    <location>
        <begin position="393"/>
        <end position="412"/>
    </location>
</feature>
<proteinExistence type="predicted"/>
<dbReference type="AlphaFoldDB" id="J4GIW9"/>
<name>J4GIW9_9APHY</name>
<evidence type="ECO:0000256" key="2">
    <source>
        <dbReference type="SAM" id="Phobius"/>
    </source>
</evidence>
<feature type="transmembrane region" description="Helical" evidence="2">
    <location>
        <begin position="233"/>
        <end position="252"/>
    </location>
</feature>
<gene>
    <name evidence="3" type="ORF">FIBRA_00902</name>
</gene>
<keyword evidence="2" id="KW-0812">Transmembrane</keyword>
<reference evidence="3 4" key="1">
    <citation type="journal article" date="2012" name="Appl. Environ. Microbiol.">
        <title>Short-read sequencing for genomic analysis of the brown rot fungus Fibroporia radiculosa.</title>
        <authorList>
            <person name="Tang J.D."/>
            <person name="Perkins A.D."/>
            <person name="Sonstegard T.S."/>
            <person name="Schroeder S.G."/>
            <person name="Burgess S.C."/>
            <person name="Diehl S.V."/>
        </authorList>
    </citation>
    <scope>NUCLEOTIDE SEQUENCE [LARGE SCALE GENOMIC DNA]</scope>
    <source>
        <strain evidence="3 4">TFFH 294</strain>
    </source>
</reference>
<feature type="region of interest" description="Disordered" evidence="1">
    <location>
        <begin position="1"/>
        <end position="70"/>
    </location>
</feature>
<feature type="compositionally biased region" description="Low complexity" evidence="1">
    <location>
        <begin position="178"/>
        <end position="216"/>
    </location>
</feature>
<dbReference type="InParanoid" id="J4GIW9"/>
<dbReference type="Proteomes" id="UP000006352">
    <property type="component" value="Unassembled WGS sequence"/>
</dbReference>
<feature type="compositionally biased region" description="Polar residues" evidence="1">
    <location>
        <begin position="163"/>
        <end position="177"/>
    </location>
</feature>
<accession>J4GIW9</accession>
<dbReference type="GeneID" id="24093806"/>
<feature type="compositionally biased region" description="Basic and acidic residues" evidence="1">
    <location>
        <begin position="263"/>
        <end position="274"/>
    </location>
</feature>
<dbReference type="RefSeq" id="XP_012178178.1">
    <property type="nucleotide sequence ID" value="XM_012322788.1"/>
</dbReference>
<feature type="compositionally biased region" description="Polar residues" evidence="1">
    <location>
        <begin position="45"/>
        <end position="57"/>
    </location>
</feature>
<feature type="compositionally biased region" description="Pro residues" evidence="1">
    <location>
        <begin position="277"/>
        <end position="292"/>
    </location>
</feature>
<protein>
    <submittedName>
        <fullName evidence="3">Uncharacterized protein</fullName>
    </submittedName>
</protein>
<keyword evidence="2" id="KW-1133">Transmembrane helix</keyword>
<evidence type="ECO:0000313" key="3">
    <source>
        <dbReference type="EMBL" id="CCL98895.1"/>
    </source>
</evidence>
<dbReference type="EMBL" id="HE796905">
    <property type="protein sequence ID" value="CCL98895.1"/>
    <property type="molecule type" value="Genomic_DNA"/>
</dbReference>
<evidence type="ECO:0000256" key="1">
    <source>
        <dbReference type="SAM" id="MobiDB-lite"/>
    </source>
</evidence>
<dbReference type="HOGENOM" id="CLU_652169_0_0_1"/>
<feature type="region of interest" description="Disordered" evidence="1">
    <location>
        <begin position="262"/>
        <end position="298"/>
    </location>
</feature>
<feature type="compositionally biased region" description="Low complexity" evidence="1">
    <location>
        <begin position="20"/>
        <end position="39"/>
    </location>
</feature>
<feature type="region of interest" description="Disordered" evidence="1">
    <location>
        <begin position="163"/>
        <end position="229"/>
    </location>
</feature>
<keyword evidence="4" id="KW-1185">Reference proteome</keyword>
<sequence>MCEPSQLCPSNSVIPTPSRPLSLTSGNTLSSSTLDSSKPTPVPPITNSRFQISSSPLSKPPHPTSNVSSTFNPTYQRISVFLPSSIIATPLPVSQDYLSASDSISSMNTITATSLSPNPMTLTSYPPLSTTVPSLTNTSEPLTSSIVVTTPPTSLVLNMTDTSVMPDSPRSLTSNNITPTTSLSTETSSSFISAAGEAGSESSSVSSASSVLPSPSTHVPGSRTGGSSRLPRILGGVFGALAFLLLVGLLIYQRRRHRSRTQHFQDEGLEHKDCPAGLPPPIVSPPASPPPAESASLSSRISESTIFSADDTAYWCPQHVNTELDHPSGLIADFGVPERDSLVGMTPLTMSWPGGEWVSHLLVPAEMSPRNSVDQQAVLSSLTWQETVGMADAGSKSRLSNKSEDETDEVGGDIFEAGLAF</sequence>
<evidence type="ECO:0000313" key="4">
    <source>
        <dbReference type="Proteomes" id="UP000006352"/>
    </source>
</evidence>